<gene>
    <name evidence="1" type="ORF">SAMN05660862_2527</name>
</gene>
<accession>A0A1X7K3M7</accession>
<dbReference type="OrthoDB" id="961372at2"/>
<sequence>MALTKAQAKEFAKTLYVSENMHQKVIAERVGVTEKTLSRWIVDGGWKNLKRSLITTKQNQISLLYDQLEHLNNSIAERENKVATSKEADVIIKLTGAIQKLETETGVGETVEVAKKIINLIQQEDLELAKKVTTYCDVLIQTMIK</sequence>
<name>A0A1X7K3M7_9SPHI</name>
<evidence type="ECO:0000313" key="2">
    <source>
        <dbReference type="Proteomes" id="UP000192980"/>
    </source>
</evidence>
<dbReference type="EMBL" id="FXAU01000004">
    <property type="protein sequence ID" value="SMG35535.1"/>
    <property type="molecule type" value="Genomic_DNA"/>
</dbReference>
<proteinExistence type="predicted"/>
<evidence type="ECO:0000313" key="1">
    <source>
        <dbReference type="EMBL" id="SMG35535.1"/>
    </source>
</evidence>
<dbReference type="Gene3D" id="1.10.10.60">
    <property type="entry name" value="Homeodomain-like"/>
    <property type="match status" value="1"/>
</dbReference>
<dbReference type="RefSeq" id="WP_085473258.1">
    <property type="nucleotide sequence ID" value="NZ_FXAU01000004.1"/>
</dbReference>
<keyword evidence="2" id="KW-1185">Reference proteome</keyword>
<reference evidence="1 2" key="1">
    <citation type="submission" date="2017-04" db="EMBL/GenBank/DDBJ databases">
        <authorList>
            <person name="Afonso C.L."/>
            <person name="Miller P.J."/>
            <person name="Scott M.A."/>
            <person name="Spackman E."/>
            <person name="Goraichik I."/>
            <person name="Dimitrov K.M."/>
            <person name="Suarez D.L."/>
            <person name="Swayne D.E."/>
        </authorList>
    </citation>
    <scope>NUCLEOTIDE SEQUENCE [LARGE SCALE GENOMIC DNA]</scope>
    <source>
        <strain evidence="1 2">DSM 22418</strain>
    </source>
</reference>
<dbReference type="AlphaFoldDB" id="A0A1X7K3M7"/>
<protein>
    <recommendedName>
        <fullName evidence="3">DDE transposase family protein</fullName>
    </recommendedName>
</protein>
<dbReference type="STRING" id="561061.SAMN05660862_2527"/>
<evidence type="ECO:0008006" key="3">
    <source>
        <dbReference type="Google" id="ProtNLM"/>
    </source>
</evidence>
<organism evidence="1 2">
    <name type="scientific">Sphingobacterium psychroaquaticum</name>
    <dbReference type="NCBI Taxonomy" id="561061"/>
    <lineage>
        <taxon>Bacteria</taxon>
        <taxon>Pseudomonadati</taxon>
        <taxon>Bacteroidota</taxon>
        <taxon>Sphingobacteriia</taxon>
        <taxon>Sphingobacteriales</taxon>
        <taxon>Sphingobacteriaceae</taxon>
        <taxon>Sphingobacterium</taxon>
    </lineage>
</organism>
<dbReference type="Proteomes" id="UP000192980">
    <property type="component" value="Unassembled WGS sequence"/>
</dbReference>